<protein>
    <submittedName>
        <fullName evidence="1">Uncharacterized protein</fullName>
    </submittedName>
</protein>
<dbReference type="EnsemblPlants" id="AVESA.00010b.r2.6AG1027960.1">
    <property type="protein sequence ID" value="AVESA.00010b.r2.6AG1027960.1.CDS"/>
    <property type="gene ID" value="AVESA.00010b.r2.6AG1027960"/>
</dbReference>
<organism evidence="1 2">
    <name type="scientific">Avena sativa</name>
    <name type="common">Oat</name>
    <dbReference type="NCBI Taxonomy" id="4498"/>
    <lineage>
        <taxon>Eukaryota</taxon>
        <taxon>Viridiplantae</taxon>
        <taxon>Streptophyta</taxon>
        <taxon>Embryophyta</taxon>
        <taxon>Tracheophyta</taxon>
        <taxon>Spermatophyta</taxon>
        <taxon>Magnoliopsida</taxon>
        <taxon>Liliopsida</taxon>
        <taxon>Poales</taxon>
        <taxon>Poaceae</taxon>
        <taxon>BOP clade</taxon>
        <taxon>Pooideae</taxon>
        <taxon>Poodae</taxon>
        <taxon>Poeae</taxon>
        <taxon>Poeae Chloroplast Group 1 (Aveneae type)</taxon>
        <taxon>Aveninae</taxon>
        <taxon>Avena</taxon>
    </lineage>
</organism>
<accession>A0ACD5YU18</accession>
<dbReference type="Proteomes" id="UP001732700">
    <property type="component" value="Chromosome 6A"/>
</dbReference>
<reference evidence="1" key="2">
    <citation type="submission" date="2025-09" db="UniProtKB">
        <authorList>
            <consortium name="EnsemblPlants"/>
        </authorList>
    </citation>
    <scope>IDENTIFICATION</scope>
</reference>
<name>A0ACD5YU18_AVESA</name>
<proteinExistence type="predicted"/>
<evidence type="ECO:0000313" key="2">
    <source>
        <dbReference type="Proteomes" id="UP001732700"/>
    </source>
</evidence>
<sequence length="200" mass="22072">MELEWSTKRIRKELSSLWIDPPAFCRPGSSPVTDPCHFEVIIDGPADSPYAGGTFPVDVVIPKDYPFKPPKLTFKTKVYHPNINSEGKMFVDILKSNWSPALTISAVLDSMVSVLYDPLLDLPVRHGVALQYVHDPAAFEKKARECTLRHASAPVLSFCPGKKQAGNSASLSVTGSSKSKLHRGSSRRWIDAVLVLISKR</sequence>
<keyword evidence="2" id="KW-1185">Reference proteome</keyword>
<reference evidence="1" key="1">
    <citation type="submission" date="2021-05" db="EMBL/GenBank/DDBJ databases">
        <authorList>
            <person name="Scholz U."/>
            <person name="Mascher M."/>
            <person name="Fiebig A."/>
        </authorList>
    </citation>
    <scope>NUCLEOTIDE SEQUENCE [LARGE SCALE GENOMIC DNA]</scope>
</reference>
<evidence type="ECO:0000313" key="1">
    <source>
        <dbReference type="EnsemblPlants" id="AVESA.00010b.r2.6AG1027960.1.CDS"/>
    </source>
</evidence>